<feature type="binding site" evidence="14">
    <location>
        <position position="183"/>
    </location>
    <ligand>
        <name>L-threonine</name>
        <dbReference type="ChEBI" id="CHEBI:57926"/>
    </ligand>
</feature>
<feature type="binding site" evidence="14">
    <location>
        <position position="197"/>
    </location>
    <ligand>
        <name>ATP</name>
        <dbReference type="ChEBI" id="CHEBI:30616"/>
    </ligand>
</feature>
<dbReference type="Proteomes" id="UP000606720">
    <property type="component" value="Unassembled WGS sequence"/>
</dbReference>
<reference evidence="16" key="1">
    <citation type="submission" date="2020-08" db="EMBL/GenBank/DDBJ databases">
        <title>Genome public.</title>
        <authorList>
            <person name="Liu C."/>
            <person name="Sun Q."/>
        </authorList>
    </citation>
    <scope>NUCLEOTIDE SEQUENCE</scope>
    <source>
        <strain evidence="16">BX1005</strain>
    </source>
</reference>
<gene>
    <name evidence="16" type="ORF">H8S17_06570</name>
</gene>
<evidence type="ECO:0000256" key="13">
    <source>
        <dbReference type="PIRNR" id="PIRNR004930"/>
    </source>
</evidence>
<dbReference type="EC" id="2.7.7.87" evidence="3 13"/>
<feature type="binding site" evidence="14">
    <location>
        <position position="145"/>
    </location>
    <ligand>
        <name>ATP</name>
        <dbReference type="ChEBI" id="CHEBI:30616"/>
    </ligand>
</feature>
<feature type="binding site" evidence="14">
    <location>
        <position position="64"/>
    </location>
    <ligand>
        <name>ATP</name>
        <dbReference type="ChEBI" id="CHEBI:30616"/>
    </ligand>
</feature>
<dbReference type="Pfam" id="PF03481">
    <property type="entry name" value="Sua5_C"/>
    <property type="match status" value="1"/>
</dbReference>
<keyword evidence="9 13" id="KW-0547">Nucleotide-binding</keyword>
<dbReference type="InterPro" id="IPR017945">
    <property type="entry name" value="DHBP_synth_RibB-like_a/b_dom"/>
</dbReference>
<dbReference type="Gene3D" id="3.40.50.11030">
    <property type="entry name" value="Threonylcarbamoyl-AMP synthase, C-terminal domain"/>
    <property type="match status" value="1"/>
</dbReference>
<evidence type="ECO:0000256" key="8">
    <source>
        <dbReference type="ARBA" id="ARBA00022695"/>
    </source>
</evidence>
<feature type="binding site" evidence="14">
    <location>
        <position position="238"/>
    </location>
    <ligand>
        <name>ATP</name>
        <dbReference type="ChEBI" id="CHEBI:30616"/>
    </ligand>
</feature>
<dbReference type="GO" id="GO:0008033">
    <property type="term" value="P:tRNA processing"/>
    <property type="evidence" value="ECO:0007669"/>
    <property type="project" value="UniProtKB-KW"/>
</dbReference>
<dbReference type="InterPro" id="IPR050156">
    <property type="entry name" value="TC-AMP_synthase_SUA5"/>
</dbReference>
<dbReference type="NCBIfam" id="TIGR00057">
    <property type="entry name" value="L-threonylcarbamoyladenylate synthase"/>
    <property type="match status" value="1"/>
</dbReference>
<dbReference type="FunFam" id="3.90.870.10:FF:000008">
    <property type="entry name" value="Threonylcarbamoyl-AMP synthase"/>
    <property type="match status" value="1"/>
</dbReference>
<keyword evidence="17" id="KW-1185">Reference proteome</keyword>
<dbReference type="InterPro" id="IPR038385">
    <property type="entry name" value="Sua5/YwlC_C"/>
</dbReference>
<comment type="subcellular location">
    <subcellularLocation>
        <location evidence="1 13">Cytoplasm</location>
    </subcellularLocation>
</comment>
<proteinExistence type="inferred from homology"/>
<comment type="catalytic activity">
    <reaction evidence="12 13">
        <text>L-threonine + hydrogencarbonate + ATP = L-threonylcarbamoyladenylate + diphosphate + H2O</text>
        <dbReference type="Rhea" id="RHEA:36407"/>
        <dbReference type="ChEBI" id="CHEBI:15377"/>
        <dbReference type="ChEBI" id="CHEBI:17544"/>
        <dbReference type="ChEBI" id="CHEBI:30616"/>
        <dbReference type="ChEBI" id="CHEBI:33019"/>
        <dbReference type="ChEBI" id="CHEBI:57926"/>
        <dbReference type="ChEBI" id="CHEBI:73682"/>
        <dbReference type="EC" id="2.7.7.87"/>
    </reaction>
</comment>
<evidence type="ECO:0000256" key="4">
    <source>
        <dbReference type="ARBA" id="ARBA00015492"/>
    </source>
</evidence>
<dbReference type="FunFam" id="3.40.50.11030:FF:000001">
    <property type="entry name" value="Threonylcarbamoyl-AMP synthase"/>
    <property type="match status" value="1"/>
</dbReference>
<dbReference type="GO" id="GO:0061710">
    <property type="term" value="F:L-threonylcarbamoyladenylate synthase"/>
    <property type="evidence" value="ECO:0007669"/>
    <property type="project" value="UniProtKB-EC"/>
</dbReference>
<keyword evidence="6 13" id="KW-0808">Transferase</keyword>
<feature type="binding site" evidence="14">
    <location>
        <position position="37"/>
    </location>
    <ligand>
        <name>L-threonine</name>
        <dbReference type="ChEBI" id="CHEBI:57926"/>
    </ligand>
</feature>
<evidence type="ECO:0000256" key="12">
    <source>
        <dbReference type="ARBA" id="ARBA00048366"/>
    </source>
</evidence>
<evidence type="ECO:0000313" key="17">
    <source>
        <dbReference type="Proteomes" id="UP000606720"/>
    </source>
</evidence>
<dbReference type="GO" id="GO:0006450">
    <property type="term" value="P:regulation of translational fidelity"/>
    <property type="evidence" value="ECO:0007669"/>
    <property type="project" value="TreeGrafter"/>
</dbReference>
<keyword evidence="7 13" id="KW-0819">tRNA processing</keyword>
<sequence>MNTQIYKIDSKAVDHQKMEEAAQLIRSGELVAFPTETVYGLGADALNPQASKKIYAAKGRPSDNPLIVHIAKFEDLEDIAKKVPQEAKKLADAFWPGPLTMIVDKNEKVPYETTGGMDTVAIRMPDHPVALELIRQSGCLIAAPSANTSGRPSPTLAEHVAEDLGGRIPMILDGGEVGIGIESTIIDLTEKIPMILRPGYITKEMLEAVIGTVQTDPGIIAADSTKKPKAPGMKYRHYAPKANLMLIDGAKCAVVDKINELTDAMHSEGKKVGIIGTDETVASYRGDMVLSIGAREDEDAIARHLYKLLREFDEADVDVIYSESFATPRIGQAIMNRLLKAAGHQVLTV</sequence>
<dbReference type="AlphaFoldDB" id="A0A923LN00"/>
<feature type="domain" description="YrdC-like" evidence="15">
    <location>
        <begin position="15"/>
        <end position="201"/>
    </location>
</feature>
<feature type="binding site" evidence="14">
    <location>
        <position position="119"/>
    </location>
    <ligand>
        <name>ATP</name>
        <dbReference type="ChEBI" id="CHEBI:30616"/>
    </ligand>
</feature>
<dbReference type="Gene3D" id="3.90.870.10">
    <property type="entry name" value="DHBP synthase"/>
    <property type="match status" value="1"/>
</dbReference>
<accession>A0A923LN00</accession>
<dbReference type="PANTHER" id="PTHR17490:SF16">
    <property type="entry name" value="THREONYLCARBAMOYL-AMP SYNTHASE"/>
    <property type="match status" value="1"/>
</dbReference>
<dbReference type="EMBL" id="JACOPH010000004">
    <property type="protein sequence ID" value="MBC5713879.1"/>
    <property type="molecule type" value="Genomic_DNA"/>
</dbReference>
<feature type="binding site" evidence="14">
    <location>
        <position position="153"/>
    </location>
    <ligand>
        <name>ATP</name>
        <dbReference type="ChEBI" id="CHEBI:30616"/>
    </ligand>
</feature>
<evidence type="ECO:0000256" key="11">
    <source>
        <dbReference type="ARBA" id="ARBA00029774"/>
    </source>
</evidence>
<dbReference type="GO" id="GO:0003725">
    <property type="term" value="F:double-stranded RNA binding"/>
    <property type="evidence" value="ECO:0007669"/>
    <property type="project" value="UniProtKB-UniRule"/>
</dbReference>
<comment type="caution">
    <text evidence="16">The sequence shown here is derived from an EMBL/GenBank/DDBJ whole genome shotgun (WGS) entry which is preliminary data.</text>
</comment>
<comment type="function">
    <text evidence="13">Required for the formation of a threonylcarbamoyl group on adenosine at position 37 (t(6)A37) in tRNAs that read codons beginning with adenine.</text>
</comment>
<dbReference type="InterPro" id="IPR010923">
    <property type="entry name" value="T(6)A37_SUA5"/>
</dbReference>
<dbReference type="GO" id="GO:0005524">
    <property type="term" value="F:ATP binding"/>
    <property type="evidence" value="ECO:0007669"/>
    <property type="project" value="UniProtKB-UniRule"/>
</dbReference>
<organism evidence="16 17">
    <name type="scientific">Roseburia zhanii</name>
    <dbReference type="NCBI Taxonomy" id="2763064"/>
    <lineage>
        <taxon>Bacteria</taxon>
        <taxon>Bacillati</taxon>
        <taxon>Bacillota</taxon>
        <taxon>Clostridia</taxon>
        <taxon>Lachnospirales</taxon>
        <taxon>Lachnospiraceae</taxon>
        <taxon>Roseburia</taxon>
    </lineage>
</organism>
<evidence type="ECO:0000256" key="7">
    <source>
        <dbReference type="ARBA" id="ARBA00022694"/>
    </source>
</evidence>
<evidence type="ECO:0000256" key="3">
    <source>
        <dbReference type="ARBA" id="ARBA00012584"/>
    </source>
</evidence>
<dbReference type="PROSITE" id="PS51163">
    <property type="entry name" value="YRDC"/>
    <property type="match status" value="1"/>
</dbReference>
<dbReference type="GO" id="GO:0000049">
    <property type="term" value="F:tRNA binding"/>
    <property type="evidence" value="ECO:0007669"/>
    <property type="project" value="TreeGrafter"/>
</dbReference>
<dbReference type="InterPro" id="IPR005145">
    <property type="entry name" value="Sua5_C"/>
</dbReference>
<evidence type="ECO:0000256" key="1">
    <source>
        <dbReference type="ARBA" id="ARBA00004496"/>
    </source>
</evidence>
<feature type="binding site" evidence="14">
    <location>
        <position position="69"/>
    </location>
    <ligand>
        <name>L-threonine</name>
        <dbReference type="ChEBI" id="CHEBI:57926"/>
    </ligand>
</feature>
<comment type="similarity">
    <text evidence="2 13">Belongs to the SUA5 family.</text>
</comment>
<evidence type="ECO:0000256" key="10">
    <source>
        <dbReference type="ARBA" id="ARBA00022840"/>
    </source>
</evidence>
<dbReference type="GO" id="GO:0005737">
    <property type="term" value="C:cytoplasm"/>
    <property type="evidence" value="ECO:0007669"/>
    <property type="project" value="UniProtKB-SubCell"/>
</dbReference>
<keyword evidence="8 13" id="KW-0548">Nucleotidyltransferase</keyword>
<evidence type="ECO:0000256" key="6">
    <source>
        <dbReference type="ARBA" id="ARBA00022679"/>
    </source>
</evidence>
<keyword evidence="10 13" id="KW-0067">ATP-binding</keyword>
<dbReference type="InterPro" id="IPR006070">
    <property type="entry name" value="Sua5-like_dom"/>
</dbReference>
<evidence type="ECO:0000313" key="16">
    <source>
        <dbReference type="EMBL" id="MBC5713879.1"/>
    </source>
</evidence>
<dbReference type="Pfam" id="PF01300">
    <property type="entry name" value="Sua5_yciO_yrdC"/>
    <property type="match status" value="1"/>
</dbReference>
<evidence type="ECO:0000256" key="14">
    <source>
        <dbReference type="PIRSR" id="PIRSR004930-1"/>
    </source>
</evidence>
<dbReference type="PIRSF" id="PIRSF004930">
    <property type="entry name" value="Tln_factor_SUA5"/>
    <property type="match status" value="1"/>
</dbReference>
<dbReference type="SUPFAM" id="SSF55821">
    <property type="entry name" value="YrdC/RibB"/>
    <property type="match status" value="1"/>
</dbReference>
<dbReference type="RefSeq" id="WP_186866678.1">
    <property type="nucleotide sequence ID" value="NZ_JACOPH010000004.1"/>
</dbReference>
<feature type="binding site" evidence="14">
    <location>
        <position position="123"/>
    </location>
    <ligand>
        <name>L-threonine</name>
        <dbReference type="ChEBI" id="CHEBI:57926"/>
    </ligand>
</feature>
<feature type="binding site" evidence="14">
    <location>
        <position position="60"/>
    </location>
    <ligand>
        <name>ATP</name>
        <dbReference type="ChEBI" id="CHEBI:30616"/>
    </ligand>
</feature>
<feature type="binding site" evidence="14">
    <location>
        <position position="143"/>
    </location>
    <ligand>
        <name>L-threonine</name>
        <dbReference type="ChEBI" id="CHEBI:57926"/>
    </ligand>
</feature>
<name>A0A923LN00_9FIRM</name>
<evidence type="ECO:0000256" key="9">
    <source>
        <dbReference type="ARBA" id="ARBA00022741"/>
    </source>
</evidence>
<evidence type="ECO:0000256" key="5">
    <source>
        <dbReference type="ARBA" id="ARBA00022490"/>
    </source>
</evidence>
<dbReference type="PANTHER" id="PTHR17490">
    <property type="entry name" value="SUA5"/>
    <property type="match status" value="1"/>
</dbReference>
<keyword evidence="5 13" id="KW-0963">Cytoplasm</keyword>
<protein>
    <recommendedName>
        <fullName evidence="4 13">Threonylcarbamoyl-AMP synthase</fullName>
        <shortName evidence="13">TC-AMP synthase</shortName>
        <ecNumber evidence="3 13">2.7.7.87</ecNumber>
    </recommendedName>
    <alternativeName>
        <fullName evidence="11 13">L-threonylcarbamoyladenylate synthase</fullName>
    </alternativeName>
</protein>
<evidence type="ECO:0000256" key="2">
    <source>
        <dbReference type="ARBA" id="ARBA00007663"/>
    </source>
</evidence>
<evidence type="ECO:0000259" key="15">
    <source>
        <dbReference type="PROSITE" id="PS51163"/>
    </source>
</evidence>